<organism evidence="1 2">
    <name type="scientific">Pseudoflavonifractor hominis</name>
    <dbReference type="NCBI Taxonomy" id="2763059"/>
    <lineage>
        <taxon>Bacteria</taxon>
        <taxon>Bacillati</taxon>
        <taxon>Bacillota</taxon>
        <taxon>Clostridia</taxon>
        <taxon>Eubacteriales</taxon>
        <taxon>Oscillospiraceae</taxon>
        <taxon>Pseudoflavonifractor</taxon>
    </lineage>
</organism>
<name>A0ABR7HU65_9FIRM</name>
<keyword evidence="2" id="KW-1185">Reference proteome</keyword>
<proteinExistence type="predicted"/>
<dbReference type="Proteomes" id="UP000660021">
    <property type="component" value="Unassembled WGS sequence"/>
</dbReference>
<reference evidence="1 2" key="1">
    <citation type="submission" date="2020-08" db="EMBL/GenBank/DDBJ databases">
        <title>Genome public.</title>
        <authorList>
            <person name="Liu C."/>
            <person name="Sun Q."/>
        </authorList>
    </citation>
    <scope>NUCLEOTIDE SEQUENCE [LARGE SCALE GENOMIC DNA]</scope>
    <source>
        <strain evidence="1 2">New-38</strain>
    </source>
</reference>
<dbReference type="Pfam" id="PF18937">
    <property type="entry name" value="DUF5685"/>
    <property type="match status" value="1"/>
</dbReference>
<sequence>MFGYVRPVRTELRVWEWERYREAYCGLCDTMGRRHGFLARMFLNYDFTFLAMLLLPDLGRRERSRCRCPARLWVCRKSCTPRHEMMDLAADESVILTYWKLRDGVLDGSFWQRQGSRILSRLLRPAYRRAQRACPGFAETVENCLEELHVLEREQSPSLDRTADTFARILSAAGPKTGRPARDRAMEQLLYHVGRWIYLLDAWDDLEEDRQSGQYNPILKRFPDGAQDHREEIARTLLHSRNLAVSAYALLEAGDWSGILENILYLGLPAMERSVFAPSDGAGRRNSCMHRRMDR</sequence>
<dbReference type="InterPro" id="IPR043740">
    <property type="entry name" value="DUF5685"/>
</dbReference>
<accession>A0ABR7HU65</accession>
<gene>
    <name evidence="1" type="ORF">H8S34_09435</name>
</gene>
<comment type="caution">
    <text evidence="1">The sequence shown here is derived from an EMBL/GenBank/DDBJ whole genome shotgun (WGS) entry which is preliminary data.</text>
</comment>
<dbReference type="RefSeq" id="WP_186963815.1">
    <property type="nucleotide sequence ID" value="NZ_JACOPR010000005.1"/>
</dbReference>
<protein>
    <submittedName>
        <fullName evidence="1">Uncharacterized protein</fullName>
    </submittedName>
</protein>
<evidence type="ECO:0000313" key="1">
    <source>
        <dbReference type="EMBL" id="MBC5731049.1"/>
    </source>
</evidence>
<evidence type="ECO:0000313" key="2">
    <source>
        <dbReference type="Proteomes" id="UP000660021"/>
    </source>
</evidence>
<dbReference type="EMBL" id="JACOPR010000005">
    <property type="protein sequence ID" value="MBC5731049.1"/>
    <property type="molecule type" value="Genomic_DNA"/>
</dbReference>